<sequence length="58" mass="6031">MPPADGGFQETGSWKVTKMADRPNWGGEQYGGSVGSGKFQWATVEGHTIGGNGSGMVE</sequence>
<evidence type="ECO:0000313" key="2">
    <source>
        <dbReference type="EMBL" id="OOF92374.1"/>
    </source>
</evidence>
<evidence type="ECO:0000313" key="3">
    <source>
        <dbReference type="Proteomes" id="UP000188318"/>
    </source>
</evidence>
<evidence type="ECO:0000256" key="1">
    <source>
        <dbReference type="SAM" id="MobiDB-lite"/>
    </source>
</evidence>
<keyword evidence="3" id="KW-1185">Reference proteome</keyword>
<protein>
    <submittedName>
        <fullName evidence="2">Uncharacterized protein</fullName>
    </submittedName>
</protein>
<proteinExistence type="predicted"/>
<dbReference type="VEuPathDB" id="FungiDB:ASPCADRAFT_210242"/>
<dbReference type="Proteomes" id="UP000188318">
    <property type="component" value="Unassembled WGS sequence"/>
</dbReference>
<dbReference type="AlphaFoldDB" id="A0A1R3RD20"/>
<gene>
    <name evidence="2" type="ORF">ASPCADRAFT_210242</name>
</gene>
<reference evidence="3" key="1">
    <citation type="journal article" date="2017" name="Genome Biol.">
        <title>Comparative genomics reveals high biological diversity and specific adaptations in the industrially and medically important fungal genus Aspergillus.</title>
        <authorList>
            <person name="de Vries R.P."/>
            <person name="Riley R."/>
            <person name="Wiebenga A."/>
            <person name="Aguilar-Osorio G."/>
            <person name="Amillis S."/>
            <person name="Uchima C.A."/>
            <person name="Anderluh G."/>
            <person name="Asadollahi M."/>
            <person name="Askin M."/>
            <person name="Barry K."/>
            <person name="Battaglia E."/>
            <person name="Bayram O."/>
            <person name="Benocci T."/>
            <person name="Braus-Stromeyer S.A."/>
            <person name="Caldana C."/>
            <person name="Canovas D."/>
            <person name="Cerqueira G.C."/>
            <person name="Chen F."/>
            <person name="Chen W."/>
            <person name="Choi C."/>
            <person name="Clum A."/>
            <person name="Dos Santos R.A."/>
            <person name="Damasio A.R."/>
            <person name="Diallinas G."/>
            <person name="Emri T."/>
            <person name="Fekete E."/>
            <person name="Flipphi M."/>
            <person name="Freyberg S."/>
            <person name="Gallo A."/>
            <person name="Gournas C."/>
            <person name="Habgood R."/>
            <person name="Hainaut M."/>
            <person name="Harispe M.L."/>
            <person name="Henrissat B."/>
            <person name="Hilden K.S."/>
            <person name="Hope R."/>
            <person name="Hossain A."/>
            <person name="Karabika E."/>
            <person name="Karaffa L."/>
            <person name="Karanyi Z."/>
            <person name="Krasevec N."/>
            <person name="Kuo A."/>
            <person name="Kusch H."/>
            <person name="LaButti K."/>
            <person name="Lagendijk E.L."/>
            <person name="Lapidus A."/>
            <person name="Levasseur A."/>
            <person name="Lindquist E."/>
            <person name="Lipzen A."/>
            <person name="Logrieco A.F."/>
            <person name="MacCabe A."/>
            <person name="Maekelae M.R."/>
            <person name="Malavazi I."/>
            <person name="Melin P."/>
            <person name="Meyer V."/>
            <person name="Mielnichuk N."/>
            <person name="Miskei M."/>
            <person name="Molnar A.P."/>
            <person name="Mule G."/>
            <person name="Ngan C.Y."/>
            <person name="Orejas M."/>
            <person name="Orosz E."/>
            <person name="Ouedraogo J.P."/>
            <person name="Overkamp K.M."/>
            <person name="Park H.-S."/>
            <person name="Perrone G."/>
            <person name="Piumi F."/>
            <person name="Punt P.J."/>
            <person name="Ram A.F."/>
            <person name="Ramon A."/>
            <person name="Rauscher S."/>
            <person name="Record E."/>
            <person name="Riano-Pachon D.M."/>
            <person name="Robert V."/>
            <person name="Roehrig J."/>
            <person name="Ruller R."/>
            <person name="Salamov A."/>
            <person name="Salih N.S."/>
            <person name="Samson R.A."/>
            <person name="Sandor E."/>
            <person name="Sanguinetti M."/>
            <person name="Schuetze T."/>
            <person name="Sepcic K."/>
            <person name="Shelest E."/>
            <person name="Sherlock G."/>
            <person name="Sophianopoulou V."/>
            <person name="Squina F.M."/>
            <person name="Sun H."/>
            <person name="Susca A."/>
            <person name="Todd R.B."/>
            <person name="Tsang A."/>
            <person name="Unkles S.E."/>
            <person name="van de Wiele N."/>
            <person name="van Rossen-Uffink D."/>
            <person name="Oliveira J.V."/>
            <person name="Vesth T.C."/>
            <person name="Visser J."/>
            <person name="Yu J.-H."/>
            <person name="Zhou M."/>
            <person name="Andersen M.R."/>
            <person name="Archer D.B."/>
            <person name="Baker S.E."/>
            <person name="Benoit I."/>
            <person name="Brakhage A.A."/>
            <person name="Braus G.H."/>
            <person name="Fischer R."/>
            <person name="Frisvad J.C."/>
            <person name="Goldman G.H."/>
            <person name="Houbraken J."/>
            <person name="Oakley B."/>
            <person name="Pocsi I."/>
            <person name="Scazzocchio C."/>
            <person name="Seiboth B."/>
            <person name="vanKuyk P.A."/>
            <person name="Wortman J."/>
            <person name="Dyer P.S."/>
            <person name="Grigoriev I.V."/>
        </authorList>
    </citation>
    <scope>NUCLEOTIDE SEQUENCE [LARGE SCALE GENOMIC DNA]</scope>
    <source>
        <strain evidence="3">ITEM 5010</strain>
    </source>
</reference>
<accession>A0A1R3RD20</accession>
<feature type="region of interest" description="Disordered" evidence="1">
    <location>
        <begin position="1"/>
        <end position="34"/>
    </location>
</feature>
<name>A0A1R3RD20_ASPC5</name>
<organism evidence="2 3">
    <name type="scientific">Aspergillus carbonarius (strain ITEM 5010)</name>
    <dbReference type="NCBI Taxonomy" id="602072"/>
    <lineage>
        <taxon>Eukaryota</taxon>
        <taxon>Fungi</taxon>
        <taxon>Dikarya</taxon>
        <taxon>Ascomycota</taxon>
        <taxon>Pezizomycotina</taxon>
        <taxon>Eurotiomycetes</taxon>
        <taxon>Eurotiomycetidae</taxon>
        <taxon>Eurotiales</taxon>
        <taxon>Aspergillaceae</taxon>
        <taxon>Aspergillus</taxon>
        <taxon>Aspergillus subgen. Circumdati</taxon>
    </lineage>
</organism>
<dbReference type="EMBL" id="KV907507">
    <property type="protein sequence ID" value="OOF92374.1"/>
    <property type="molecule type" value="Genomic_DNA"/>
</dbReference>